<dbReference type="InterPro" id="IPR051404">
    <property type="entry name" value="TA_system_antitoxin"/>
</dbReference>
<dbReference type="PANTHER" id="PTHR34504">
    <property type="entry name" value="ANTITOXIN HICB"/>
    <property type="match status" value="1"/>
</dbReference>
<comment type="caution">
    <text evidence="2">The sequence shown here is derived from an EMBL/GenBank/DDBJ whole genome shotgun (WGS) entry which is preliminary data.</text>
</comment>
<dbReference type="Proteomes" id="UP000178684">
    <property type="component" value="Unassembled WGS sequence"/>
</dbReference>
<dbReference type="AlphaFoldDB" id="A0A1F5X3P5"/>
<evidence type="ECO:0000313" key="2">
    <source>
        <dbReference type="EMBL" id="OGF82555.1"/>
    </source>
</evidence>
<dbReference type="InterPro" id="IPR031807">
    <property type="entry name" value="HicB-like"/>
</dbReference>
<dbReference type="PANTHER" id="PTHR34504:SF2">
    <property type="entry name" value="UPF0150 PROTEIN SSL0259"/>
    <property type="match status" value="1"/>
</dbReference>
<accession>A0A1F5X3P5</accession>
<evidence type="ECO:0000259" key="1">
    <source>
        <dbReference type="Pfam" id="PF15919"/>
    </source>
</evidence>
<dbReference type="Pfam" id="PF15919">
    <property type="entry name" value="HicB_lk_antitox"/>
    <property type="match status" value="1"/>
</dbReference>
<sequence>MATKKINEQILNFNTVFLEEDGGYSVVVPTLPGCVSQGDTFEEAVENIKEAIELYLEDENVGEKYEPKREFIVPVEVNVNN</sequence>
<feature type="domain" description="HicB-like antitoxin of toxin-antitoxin system" evidence="1">
    <location>
        <begin position="19"/>
        <end position="58"/>
    </location>
</feature>
<evidence type="ECO:0000313" key="3">
    <source>
        <dbReference type="Proteomes" id="UP000178684"/>
    </source>
</evidence>
<dbReference type="InterPro" id="IPR035069">
    <property type="entry name" value="TTHA1013/TTHA0281-like"/>
</dbReference>
<reference evidence="2 3" key="1">
    <citation type="journal article" date="2016" name="Nat. Commun.">
        <title>Thousands of microbial genomes shed light on interconnected biogeochemical processes in an aquifer system.</title>
        <authorList>
            <person name="Anantharaman K."/>
            <person name="Brown C.T."/>
            <person name="Hug L.A."/>
            <person name="Sharon I."/>
            <person name="Castelle C.J."/>
            <person name="Probst A.J."/>
            <person name="Thomas B.C."/>
            <person name="Singh A."/>
            <person name="Wilkins M.J."/>
            <person name="Karaoz U."/>
            <person name="Brodie E.L."/>
            <person name="Williams K.H."/>
            <person name="Hubbard S.S."/>
            <person name="Banfield J.F."/>
        </authorList>
    </citation>
    <scope>NUCLEOTIDE SEQUENCE [LARGE SCALE GENOMIC DNA]</scope>
</reference>
<dbReference type="EMBL" id="MFIE01000017">
    <property type="protein sequence ID" value="OGF82555.1"/>
    <property type="molecule type" value="Genomic_DNA"/>
</dbReference>
<protein>
    <recommendedName>
        <fullName evidence="1">HicB-like antitoxin of toxin-antitoxin system domain-containing protein</fullName>
    </recommendedName>
</protein>
<gene>
    <name evidence="2" type="ORF">A3B18_01130</name>
</gene>
<name>A0A1F5X3P5_9BACT</name>
<dbReference type="SUPFAM" id="SSF143100">
    <property type="entry name" value="TTHA1013/TTHA0281-like"/>
    <property type="match status" value="1"/>
</dbReference>
<organism evidence="2 3">
    <name type="scientific">Candidatus Giovannonibacteria bacterium RIFCSPLOWO2_01_FULL_46_13</name>
    <dbReference type="NCBI Taxonomy" id="1798352"/>
    <lineage>
        <taxon>Bacteria</taxon>
        <taxon>Candidatus Giovannoniibacteriota</taxon>
    </lineage>
</organism>
<proteinExistence type="predicted"/>
<dbReference type="Gene3D" id="3.30.160.250">
    <property type="match status" value="1"/>
</dbReference>